<accession>A0A672K3F5</accession>
<organism evidence="1 2">
    <name type="scientific">Sinocyclocheilus grahami</name>
    <name type="common">Dianchi golden-line fish</name>
    <name type="synonym">Barbus grahami</name>
    <dbReference type="NCBI Taxonomy" id="75366"/>
    <lineage>
        <taxon>Eukaryota</taxon>
        <taxon>Metazoa</taxon>
        <taxon>Chordata</taxon>
        <taxon>Craniata</taxon>
        <taxon>Vertebrata</taxon>
        <taxon>Euteleostomi</taxon>
        <taxon>Actinopterygii</taxon>
        <taxon>Neopterygii</taxon>
        <taxon>Teleostei</taxon>
        <taxon>Ostariophysi</taxon>
        <taxon>Cypriniformes</taxon>
        <taxon>Cyprinidae</taxon>
        <taxon>Cyprininae</taxon>
        <taxon>Sinocyclocheilus</taxon>
    </lineage>
</organism>
<name>A0A672K3F5_SINGR</name>
<dbReference type="AlphaFoldDB" id="A0A672K3F5"/>
<dbReference type="SUPFAM" id="SSF51735">
    <property type="entry name" value="NAD(P)-binding Rossmann-fold domains"/>
    <property type="match status" value="1"/>
</dbReference>
<sequence>PRCVPLVSVHLNPVFHVFCEFLCFSHPIFSFKPSLTFSHFADSFIQSDLEFHLTFFAFALLKREDDIKRVAESVRAAFGKVDWIIPTMLHPSGKGETSLRDMSAQYCNHTLRGIFKLFSPLLQNGTGGFGQQSPKKEKQHSGVIMNMTAREGSMVALGGWYRYRMSKADSTEILW</sequence>
<protein>
    <submittedName>
        <fullName evidence="1">Uncharacterized protein</fullName>
    </submittedName>
</protein>
<reference evidence="1" key="1">
    <citation type="submission" date="2025-08" db="UniProtKB">
        <authorList>
            <consortium name="Ensembl"/>
        </authorList>
    </citation>
    <scope>IDENTIFICATION</scope>
</reference>
<dbReference type="InterPro" id="IPR036291">
    <property type="entry name" value="NAD(P)-bd_dom_sf"/>
</dbReference>
<dbReference type="InParanoid" id="A0A672K3F5"/>
<reference evidence="1" key="2">
    <citation type="submission" date="2025-09" db="UniProtKB">
        <authorList>
            <consortium name="Ensembl"/>
        </authorList>
    </citation>
    <scope>IDENTIFICATION</scope>
</reference>
<dbReference type="Ensembl" id="ENSSGRT00000005835.1">
    <property type="protein sequence ID" value="ENSSGRP00000005384.1"/>
    <property type="gene ID" value="ENSSGRG00000003482.1"/>
</dbReference>
<evidence type="ECO:0000313" key="2">
    <source>
        <dbReference type="Proteomes" id="UP000472262"/>
    </source>
</evidence>
<evidence type="ECO:0000313" key="1">
    <source>
        <dbReference type="Ensembl" id="ENSSGRP00000005384.1"/>
    </source>
</evidence>
<proteinExistence type="predicted"/>
<dbReference type="Proteomes" id="UP000472262">
    <property type="component" value="Unassembled WGS sequence"/>
</dbReference>
<keyword evidence="2" id="KW-1185">Reference proteome</keyword>